<gene>
    <name evidence="3" type="ORF">AZ468_05405</name>
    <name evidence="4" type="ORF">HOO69_07115</name>
    <name evidence="2" type="ORF">OPW20_16795</name>
</gene>
<keyword evidence="1" id="KW-0732">Signal</keyword>
<dbReference type="RefSeq" id="WP_069666476.1">
    <property type="nucleotide sequence ID" value="NZ_CP053541.1"/>
</dbReference>
<evidence type="ECO:0000256" key="1">
    <source>
        <dbReference type="SAM" id="SignalP"/>
    </source>
</evidence>
<accession>A0A178JEJ0</accession>
<feature type="chain" id="PRO_5044550692" evidence="1">
    <location>
        <begin position="21"/>
        <end position="243"/>
    </location>
</feature>
<dbReference type="Proteomes" id="UP000094761">
    <property type="component" value="Unassembled WGS sequence"/>
</dbReference>
<dbReference type="InterPro" id="IPR021326">
    <property type="entry name" value="DUF2931"/>
</dbReference>
<feature type="signal peptide" evidence="1">
    <location>
        <begin position="1"/>
        <end position="20"/>
    </location>
</feature>
<dbReference type="Proteomes" id="UP001150001">
    <property type="component" value="Unassembled WGS sequence"/>
</dbReference>
<proteinExistence type="predicted"/>
<reference evidence="4 6" key="2">
    <citation type="submission" date="2020-05" db="EMBL/GenBank/DDBJ databases">
        <title>First description outside Europe of the emergent pathogen for shellfish aquaculture Vibrio europaeus.</title>
        <authorList>
            <person name="Dubert J."/>
            <person name="Rojas R."/>
        </authorList>
    </citation>
    <scope>NUCLEOTIDE SEQUENCE [LARGE SCALE GENOMIC DNA]</scope>
    <source>
        <strain evidence="4 6">NPI-1</strain>
    </source>
</reference>
<dbReference type="EMBL" id="CP053541">
    <property type="protein sequence ID" value="QJY36397.1"/>
    <property type="molecule type" value="Genomic_DNA"/>
</dbReference>
<dbReference type="Proteomes" id="UP000501443">
    <property type="component" value="Chromosome 1"/>
</dbReference>
<evidence type="ECO:0000313" key="3">
    <source>
        <dbReference type="EMBL" id="OAN00563.1"/>
    </source>
</evidence>
<keyword evidence="7" id="KW-1185">Reference proteome</keyword>
<reference evidence="2" key="3">
    <citation type="submission" date="2022-11" db="EMBL/GenBank/DDBJ databases">
        <title>Role of the vibriolysin VemA secreted by the emergent pathogen Vibrio europaeus in the colonization of Manila clam mucus.</title>
        <authorList>
            <person name="Martinez C."/>
            <person name="Rodriguez S."/>
            <person name="Vences A."/>
            <person name="Barja J.L."/>
            <person name="Toranzo A.E."/>
            <person name="Dubert J."/>
        </authorList>
    </citation>
    <scope>NUCLEOTIDE SEQUENCE</scope>
    <source>
        <strain evidence="2">3454</strain>
    </source>
</reference>
<evidence type="ECO:0000313" key="2">
    <source>
        <dbReference type="EMBL" id="MDC5741733.1"/>
    </source>
</evidence>
<sequence>MKQLMAILLLVVPVVSNAFAKVPSVPEDMPKWRIGYAMSSLYPAKITEAYGVNEEQDWTSFVHNDMHFMTRTELSKLKKKLPDYDGYSLVLGTPVTMKRQVAGTKTLPDSVFVYWASISNARFFVTKFDLTKEVKSLMVTKRQMTTWDGAVLDCYQNDIVFGFLPNGNTKVWLDGCGEYKYVTELMPDAELEADSRGNNAKIYKANYGARITKRAEEAGETLDPIPWDKVNKVFSSGEATELN</sequence>
<dbReference type="GeneID" id="78075118"/>
<dbReference type="AlphaFoldDB" id="A0A178JEJ0"/>
<evidence type="ECO:0000313" key="5">
    <source>
        <dbReference type="Proteomes" id="UP000094761"/>
    </source>
</evidence>
<organism evidence="3 5">
    <name type="scientific">Vibrio europaeus</name>
    <dbReference type="NCBI Taxonomy" id="300876"/>
    <lineage>
        <taxon>Bacteria</taxon>
        <taxon>Pseudomonadati</taxon>
        <taxon>Pseudomonadota</taxon>
        <taxon>Gammaproteobacteria</taxon>
        <taxon>Vibrionales</taxon>
        <taxon>Vibrionaceae</taxon>
        <taxon>Vibrio</taxon>
        <taxon>Vibrio oreintalis group</taxon>
    </lineage>
</organism>
<name>A0A178JEJ0_9VIBR</name>
<dbReference type="OrthoDB" id="5830811at2"/>
<reference evidence="3 5" key="1">
    <citation type="submission" date="2016-03" db="EMBL/GenBank/DDBJ databases">
        <title>Draft genome sequence of the Vibrio tubiashii subs. europaeus.</title>
        <authorList>
            <person name="Spinard E."/>
            <person name="Dubert J."/>
            <person name="Nelson D.R."/>
            <person name="Barja J.L."/>
        </authorList>
    </citation>
    <scope>NUCLEOTIDE SEQUENCE [LARGE SCALE GENOMIC DNA]</scope>
    <source>
        <strain evidence="5">PP-638</strain>
        <strain evidence="3">PP2-638</strain>
    </source>
</reference>
<protein>
    <submittedName>
        <fullName evidence="2">DUF2931 family protein</fullName>
    </submittedName>
</protein>
<evidence type="ECO:0000313" key="4">
    <source>
        <dbReference type="EMBL" id="QJY36397.1"/>
    </source>
</evidence>
<evidence type="ECO:0000313" key="7">
    <source>
        <dbReference type="Proteomes" id="UP001150001"/>
    </source>
</evidence>
<evidence type="ECO:0000313" key="6">
    <source>
        <dbReference type="Proteomes" id="UP000501443"/>
    </source>
</evidence>
<dbReference type="Pfam" id="PF11153">
    <property type="entry name" value="DUF2931"/>
    <property type="match status" value="1"/>
</dbReference>
<dbReference type="EMBL" id="LUAX01000001">
    <property type="protein sequence ID" value="OAN00563.1"/>
    <property type="molecule type" value="Genomic_DNA"/>
</dbReference>
<dbReference type="EMBL" id="JAPFIT010000018">
    <property type="protein sequence ID" value="MDC5741733.1"/>
    <property type="molecule type" value="Genomic_DNA"/>
</dbReference>